<evidence type="ECO:0000256" key="4">
    <source>
        <dbReference type="ARBA" id="ARBA00022679"/>
    </source>
</evidence>
<reference evidence="11" key="1">
    <citation type="journal article" date="2012" name="Stand. Genomic Sci.">
        <title>Genome sequence of the Antarctic rhodopsins-containing flavobacterium Gillisia limnaea type strain (R-8282(T)).</title>
        <authorList>
            <person name="Riedel T."/>
            <person name="Held B."/>
            <person name="Nolan M."/>
            <person name="Lucas S."/>
            <person name="Lapidus A."/>
            <person name="Tice H."/>
            <person name="Del Rio T.G."/>
            <person name="Cheng J.F."/>
            <person name="Han C."/>
            <person name="Tapia R."/>
            <person name="Goodwin L.A."/>
            <person name="Pitluck S."/>
            <person name="Liolios K."/>
            <person name="Mavromatis K."/>
            <person name="Pagani I."/>
            <person name="Ivanova N."/>
            <person name="Mikhailova N."/>
            <person name="Pati A."/>
            <person name="Chen A."/>
            <person name="Palaniappan K."/>
            <person name="Land M."/>
            <person name="Rohde M."/>
            <person name="Tindall B.J."/>
            <person name="Detter J.C."/>
            <person name="Goker M."/>
            <person name="Bristow J."/>
            <person name="Eisen J.A."/>
            <person name="Markowitz V."/>
            <person name="Hugenholtz P."/>
            <person name="Kyrpides N.C."/>
            <person name="Klenk H.P."/>
            <person name="Woyke T."/>
        </authorList>
    </citation>
    <scope>NUCLEOTIDE SEQUENCE [LARGE SCALE GENOMIC DNA]</scope>
    <source>
        <strain evidence="11">DSM 15749 / LMG 21470 / R-8282</strain>
    </source>
</reference>
<name>H2BSQ4_GILLR</name>
<feature type="transmembrane region" description="Helical" evidence="8">
    <location>
        <begin position="386"/>
        <end position="405"/>
    </location>
</feature>
<dbReference type="GO" id="GO:0000030">
    <property type="term" value="F:mannosyltransferase activity"/>
    <property type="evidence" value="ECO:0007669"/>
    <property type="project" value="InterPro"/>
</dbReference>
<feature type="transmembrane region" description="Helical" evidence="8">
    <location>
        <begin position="187"/>
        <end position="204"/>
    </location>
</feature>
<keyword evidence="5 8" id="KW-0812">Transmembrane</keyword>
<keyword evidence="11" id="KW-1185">Reference proteome</keyword>
<feature type="transmembrane region" description="Helical" evidence="8">
    <location>
        <begin position="297"/>
        <end position="313"/>
    </location>
</feature>
<evidence type="ECO:0000256" key="7">
    <source>
        <dbReference type="ARBA" id="ARBA00023136"/>
    </source>
</evidence>
<dbReference type="OrthoDB" id="8353433at2"/>
<dbReference type="RefSeq" id="WP_006989946.1">
    <property type="nucleotide sequence ID" value="NZ_JH594606.1"/>
</dbReference>
<dbReference type="HOGENOM" id="CLU_036997_0_0_10"/>
<dbReference type="PANTHER" id="PTHR33908">
    <property type="entry name" value="MANNOSYLTRANSFERASE YKCB-RELATED"/>
    <property type="match status" value="1"/>
</dbReference>
<feature type="transmembrane region" description="Helical" evidence="8">
    <location>
        <begin position="141"/>
        <end position="158"/>
    </location>
</feature>
<dbReference type="InterPro" id="IPR003342">
    <property type="entry name" value="ArnT-like_N"/>
</dbReference>
<accession>H2BSQ4</accession>
<dbReference type="STRING" id="865937.Gilli_3030"/>
<evidence type="ECO:0000256" key="6">
    <source>
        <dbReference type="ARBA" id="ARBA00022989"/>
    </source>
</evidence>
<dbReference type="AlphaFoldDB" id="H2BSQ4"/>
<evidence type="ECO:0000256" key="2">
    <source>
        <dbReference type="ARBA" id="ARBA00022475"/>
    </source>
</evidence>
<evidence type="ECO:0000256" key="5">
    <source>
        <dbReference type="ARBA" id="ARBA00022692"/>
    </source>
</evidence>
<dbReference type="Pfam" id="PF02366">
    <property type="entry name" value="PMT"/>
    <property type="match status" value="1"/>
</dbReference>
<feature type="transmembrane region" description="Helical" evidence="8">
    <location>
        <begin position="260"/>
        <end position="285"/>
    </location>
</feature>
<evidence type="ECO:0000256" key="8">
    <source>
        <dbReference type="SAM" id="Phobius"/>
    </source>
</evidence>
<evidence type="ECO:0000313" key="11">
    <source>
        <dbReference type="Proteomes" id="UP000003844"/>
    </source>
</evidence>
<feature type="transmembrane region" description="Helical" evidence="8">
    <location>
        <begin position="12"/>
        <end position="35"/>
    </location>
</feature>
<dbReference type="PANTHER" id="PTHR33908:SF3">
    <property type="entry name" value="UNDECAPRENYL PHOSPHATE-ALPHA-4-AMINO-4-DEOXY-L-ARABINOSE ARABINOSYL TRANSFERASE"/>
    <property type="match status" value="1"/>
</dbReference>
<feature type="transmembrane region" description="Helical" evidence="8">
    <location>
        <begin position="354"/>
        <end position="374"/>
    </location>
</feature>
<gene>
    <name evidence="10" type="ORF">Gilli_3030</name>
</gene>
<dbReference type="eggNOG" id="COG1807">
    <property type="taxonomic scope" value="Bacteria"/>
</dbReference>
<keyword evidence="7 8" id="KW-0472">Membrane</keyword>
<feature type="transmembrane region" description="Helical" evidence="8">
    <location>
        <begin position="116"/>
        <end position="135"/>
    </location>
</feature>
<keyword evidence="3" id="KW-0328">Glycosyltransferase</keyword>
<feature type="domain" description="ArnT-like N-terminal" evidence="9">
    <location>
        <begin position="44"/>
        <end position="228"/>
    </location>
</feature>
<evidence type="ECO:0000256" key="3">
    <source>
        <dbReference type="ARBA" id="ARBA00022676"/>
    </source>
</evidence>
<organism evidence="10 11">
    <name type="scientific">Gillisia limnaea (strain DSM 15749 / LMG 21470 / R-8282)</name>
    <dbReference type="NCBI Taxonomy" id="865937"/>
    <lineage>
        <taxon>Bacteria</taxon>
        <taxon>Pseudomonadati</taxon>
        <taxon>Bacteroidota</taxon>
        <taxon>Flavobacteriia</taxon>
        <taxon>Flavobacteriales</taxon>
        <taxon>Flavobacteriaceae</taxon>
        <taxon>Gillisia</taxon>
    </lineage>
</organism>
<sequence>MPKYNSRNLPYLPLLILFGLLLFLVNLDALFVNIMEARNFIAAREMLTHGNWIFTTMNELPRYEKPPLPTWLTAISAGLLGLENLFAYRLPAALTSIFLVVIFYKLQLRLNIKKSFAFGSSLILMTSFYILFSGRDGQWDIFTHSFMVACCYFFVLMLTSEKNNILHALVAGLFFGASLMSKGPVSLYALFLPFLISYGVIYKFKQPGGKWKLYLIFILTGLISGSWWTVYVHYYDPAAFTEIAAQESSRWFNYNVRPIWYYWSFFTQSGIWTIPALLGLFYWYLKGKVSNLKAYKFYLLWTLISVILLSIIPEKKSRYLLPVLIPLAVTTAFYVEVVIKNFKLNFSKLERFPVYLNFILLALIAFAAPAILYYTLGEVILEKSVVFASFSLGMIALGALFIYGMIKSKIRLLFCLQATMILLIILLGFPFTRLIDPARNTPNISNLKDIQAKENVKLYDATGMLPELIWEYGKPIPIIDSPEDISMAGEKFGVLIANDDKDRKEAFKNYKLEFRGTLDLNPTISKGSNSRLMRDFYIARKK</sequence>
<dbReference type="GO" id="GO:0010041">
    <property type="term" value="P:response to iron(III) ion"/>
    <property type="evidence" value="ECO:0007669"/>
    <property type="project" value="TreeGrafter"/>
</dbReference>
<dbReference type="GO" id="GO:0005886">
    <property type="term" value="C:plasma membrane"/>
    <property type="evidence" value="ECO:0007669"/>
    <property type="project" value="UniProtKB-SubCell"/>
</dbReference>
<evidence type="ECO:0000259" key="9">
    <source>
        <dbReference type="Pfam" id="PF02366"/>
    </source>
</evidence>
<dbReference type="InterPro" id="IPR050297">
    <property type="entry name" value="LipidA_mod_glycosyltrf_83"/>
</dbReference>
<keyword evidence="4 10" id="KW-0808">Transferase</keyword>
<dbReference type="EMBL" id="JH594606">
    <property type="protein sequence ID" value="EHQ03640.1"/>
    <property type="molecule type" value="Genomic_DNA"/>
</dbReference>
<feature type="transmembrane region" description="Helical" evidence="8">
    <location>
        <begin position="412"/>
        <end position="431"/>
    </location>
</feature>
<feature type="transmembrane region" description="Helical" evidence="8">
    <location>
        <begin position="165"/>
        <end position="181"/>
    </location>
</feature>
<feature type="transmembrane region" description="Helical" evidence="8">
    <location>
        <begin position="319"/>
        <end position="342"/>
    </location>
</feature>
<dbReference type="Proteomes" id="UP000003844">
    <property type="component" value="Unassembled WGS sequence"/>
</dbReference>
<dbReference type="GO" id="GO:0006493">
    <property type="term" value="P:protein O-linked glycosylation"/>
    <property type="evidence" value="ECO:0007669"/>
    <property type="project" value="InterPro"/>
</dbReference>
<comment type="subcellular location">
    <subcellularLocation>
        <location evidence="1">Cell membrane</location>
        <topology evidence="1">Multi-pass membrane protein</topology>
    </subcellularLocation>
</comment>
<feature type="transmembrane region" description="Helical" evidence="8">
    <location>
        <begin position="86"/>
        <end position="104"/>
    </location>
</feature>
<keyword evidence="6 8" id="KW-1133">Transmembrane helix</keyword>
<evidence type="ECO:0000313" key="10">
    <source>
        <dbReference type="EMBL" id="EHQ03640.1"/>
    </source>
</evidence>
<feature type="transmembrane region" description="Helical" evidence="8">
    <location>
        <begin position="211"/>
        <end position="230"/>
    </location>
</feature>
<proteinExistence type="predicted"/>
<protein>
    <submittedName>
        <fullName evidence="10">ArnT-like undecaprenyl-phosphate alpha-4-amino-4-deoxy-L-arabinose arabinosyl transferase</fullName>
    </submittedName>
</protein>
<dbReference type="GO" id="GO:0016763">
    <property type="term" value="F:pentosyltransferase activity"/>
    <property type="evidence" value="ECO:0007669"/>
    <property type="project" value="TreeGrafter"/>
</dbReference>
<evidence type="ECO:0000256" key="1">
    <source>
        <dbReference type="ARBA" id="ARBA00004651"/>
    </source>
</evidence>
<dbReference type="GO" id="GO:0009103">
    <property type="term" value="P:lipopolysaccharide biosynthetic process"/>
    <property type="evidence" value="ECO:0007669"/>
    <property type="project" value="UniProtKB-ARBA"/>
</dbReference>
<keyword evidence="2" id="KW-1003">Cell membrane</keyword>